<keyword evidence="14" id="KW-1185">Reference proteome</keyword>
<evidence type="ECO:0000256" key="3">
    <source>
        <dbReference type="ARBA" id="ARBA00023002"/>
    </source>
</evidence>
<comment type="similarity">
    <text evidence="1 8 9">Belongs to the NAD-dependent glycerol-3-phosphate dehydrogenase family.</text>
</comment>
<evidence type="ECO:0000256" key="9">
    <source>
        <dbReference type="RuleBase" id="RU000437"/>
    </source>
</evidence>
<keyword evidence="8" id="KW-0547">Nucleotide-binding</keyword>
<feature type="binding site" evidence="8">
    <location>
        <position position="255"/>
    </location>
    <ligand>
        <name>sn-glycerol 3-phosphate</name>
        <dbReference type="ChEBI" id="CHEBI:57597"/>
    </ligand>
</feature>
<proteinExistence type="inferred from homology"/>
<dbReference type="NCBIfam" id="NF000942">
    <property type="entry name" value="PRK00094.1-4"/>
    <property type="match status" value="1"/>
</dbReference>
<keyword evidence="2 8" id="KW-0444">Lipid biosynthesis</keyword>
<evidence type="ECO:0000256" key="10">
    <source>
        <dbReference type="RuleBase" id="RU000439"/>
    </source>
</evidence>
<feature type="binding site" evidence="8">
    <location>
        <position position="108"/>
    </location>
    <ligand>
        <name>NADPH</name>
        <dbReference type="ChEBI" id="CHEBI:57783"/>
    </ligand>
</feature>
<dbReference type="SUPFAM" id="SSF51735">
    <property type="entry name" value="NAD(P)-binding Rossmann-fold domains"/>
    <property type="match status" value="1"/>
</dbReference>
<keyword evidence="3 8" id="KW-0560">Oxidoreductase</keyword>
<evidence type="ECO:0000256" key="5">
    <source>
        <dbReference type="ARBA" id="ARBA00023098"/>
    </source>
</evidence>
<sequence>MARPVRVVVLGAGSWGTTVAGLAARNTPTLLWARDPNTADEVNSEHRNSRYLGDRALSPDLRATSDIAEAANEADVLVVGVPSHAVRSTLSEISNGVRAWVPVLSLAKGLEPGTRQRPTEVIAECLPGHPVGLLAGPNIAREIVDGLAAASVVATQDDRVATALQPLFASPVFRVYRNTDVLGCELGGILKNIVAIAAGMADGLGVGDNTRAMVLARGLAEMTRLGEAMGANPRTFAGLTGVGDLIATCISPASRNRRVGEALARGLTIEQTLAELGQVAEGVKTAPTVMELARDYDVEMPIAAEVEAVVAGRRTPAEAYRGLRRVTPGDEDDMA</sequence>
<keyword evidence="7 8" id="KW-1208">Phospholipid metabolism</keyword>
<feature type="binding site" evidence="8">
    <location>
        <position position="254"/>
    </location>
    <ligand>
        <name>sn-glycerol 3-phosphate</name>
        <dbReference type="ChEBI" id="CHEBI:57597"/>
    </ligand>
</feature>
<dbReference type="PANTHER" id="PTHR11728:SF1">
    <property type="entry name" value="GLYCEROL-3-PHOSPHATE DEHYDROGENASE [NAD(+)] 2, CHLOROPLASTIC"/>
    <property type="match status" value="1"/>
</dbReference>
<dbReference type="Pfam" id="PF07479">
    <property type="entry name" value="NAD_Gly3P_dh_C"/>
    <property type="match status" value="1"/>
</dbReference>
<name>A0ABY2RP41_9NOCA</name>
<comment type="caution">
    <text evidence="13">The sequence shown here is derived from an EMBL/GenBank/DDBJ whole genome shotgun (WGS) entry which is preliminary data.</text>
</comment>
<dbReference type="Gene3D" id="3.40.50.720">
    <property type="entry name" value="NAD(P)-binding Rossmann-like Domain"/>
    <property type="match status" value="1"/>
</dbReference>
<evidence type="ECO:0000256" key="8">
    <source>
        <dbReference type="HAMAP-Rule" id="MF_00394"/>
    </source>
</evidence>
<comment type="subcellular location">
    <subcellularLocation>
        <location evidence="8">Cytoplasm</location>
    </subcellularLocation>
</comment>
<dbReference type="Gene3D" id="1.10.1040.10">
    <property type="entry name" value="N-(1-d-carboxylethyl)-l-norvaline Dehydrogenase, domain 2"/>
    <property type="match status" value="1"/>
</dbReference>
<dbReference type="PROSITE" id="PS00957">
    <property type="entry name" value="NAD_G3PDH"/>
    <property type="match status" value="1"/>
</dbReference>
<feature type="binding site" evidence="8">
    <location>
        <position position="191"/>
    </location>
    <ligand>
        <name>sn-glycerol 3-phosphate</name>
        <dbReference type="ChEBI" id="CHEBI:57597"/>
    </ligand>
</feature>
<dbReference type="SUPFAM" id="SSF48179">
    <property type="entry name" value="6-phosphogluconate dehydrogenase C-terminal domain-like"/>
    <property type="match status" value="1"/>
</dbReference>
<feature type="binding site" evidence="8">
    <location>
        <position position="34"/>
    </location>
    <ligand>
        <name>NADPH</name>
        <dbReference type="ChEBI" id="CHEBI:57783"/>
    </ligand>
</feature>
<dbReference type="HAMAP" id="MF_00394">
    <property type="entry name" value="NAD_Glyc3P_dehydrog"/>
    <property type="match status" value="1"/>
</dbReference>
<evidence type="ECO:0000256" key="6">
    <source>
        <dbReference type="ARBA" id="ARBA00023209"/>
    </source>
</evidence>
<organism evidence="13 14">
    <name type="scientific">Rhodococcus oryzae</name>
    <dbReference type="NCBI Taxonomy" id="2571143"/>
    <lineage>
        <taxon>Bacteria</taxon>
        <taxon>Bacillati</taxon>
        <taxon>Actinomycetota</taxon>
        <taxon>Actinomycetes</taxon>
        <taxon>Mycobacteriales</taxon>
        <taxon>Nocardiaceae</taxon>
        <taxon>Rhodococcus</taxon>
    </lineage>
</organism>
<dbReference type="PIRSF" id="PIRSF000114">
    <property type="entry name" value="Glycerol-3-P_dh"/>
    <property type="match status" value="1"/>
</dbReference>
<feature type="binding site" evidence="8">
    <location>
        <position position="136"/>
    </location>
    <ligand>
        <name>sn-glycerol 3-phosphate</name>
        <dbReference type="ChEBI" id="CHEBI:57597"/>
    </ligand>
</feature>
<dbReference type="EC" id="1.1.1.94" evidence="8"/>
<feature type="binding site" evidence="8">
    <location>
        <position position="256"/>
    </location>
    <ligand>
        <name>sn-glycerol 3-phosphate</name>
        <dbReference type="ChEBI" id="CHEBI:57597"/>
    </ligand>
</feature>
<evidence type="ECO:0000313" key="14">
    <source>
        <dbReference type="Proteomes" id="UP000305109"/>
    </source>
</evidence>
<accession>A0ABY2RP41</accession>
<feature type="active site" description="Proton acceptor" evidence="8">
    <location>
        <position position="191"/>
    </location>
</feature>
<dbReference type="NCBIfam" id="NF000940">
    <property type="entry name" value="PRK00094.1-2"/>
    <property type="match status" value="1"/>
</dbReference>
<comment type="catalytic activity">
    <reaction evidence="8 10">
        <text>sn-glycerol 3-phosphate + NADP(+) = dihydroxyacetone phosphate + NADPH + H(+)</text>
        <dbReference type="Rhea" id="RHEA:11096"/>
        <dbReference type="ChEBI" id="CHEBI:15378"/>
        <dbReference type="ChEBI" id="CHEBI:57597"/>
        <dbReference type="ChEBI" id="CHEBI:57642"/>
        <dbReference type="ChEBI" id="CHEBI:57783"/>
        <dbReference type="ChEBI" id="CHEBI:58349"/>
        <dbReference type="EC" id="1.1.1.94"/>
    </reaction>
</comment>
<dbReference type="EMBL" id="SUMD01000002">
    <property type="protein sequence ID" value="TJZ80237.1"/>
    <property type="molecule type" value="Genomic_DNA"/>
</dbReference>
<evidence type="ECO:0000313" key="13">
    <source>
        <dbReference type="EMBL" id="TJZ80237.1"/>
    </source>
</evidence>
<evidence type="ECO:0000259" key="12">
    <source>
        <dbReference type="Pfam" id="PF07479"/>
    </source>
</evidence>
<dbReference type="InterPro" id="IPR011128">
    <property type="entry name" value="G3P_DH_NAD-dep_N"/>
</dbReference>
<feature type="binding site" evidence="8">
    <location>
        <position position="281"/>
    </location>
    <ligand>
        <name>NADPH</name>
        <dbReference type="ChEBI" id="CHEBI:57783"/>
    </ligand>
</feature>
<feature type="domain" description="Glycerol-3-phosphate dehydrogenase NAD-dependent N-terminal" evidence="11">
    <location>
        <begin position="7"/>
        <end position="160"/>
    </location>
</feature>
<keyword evidence="8" id="KW-0521">NADP</keyword>
<feature type="binding site" evidence="8">
    <location>
        <position position="14"/>
    </location>
    <ligand>
        <name>NADPH</name>
        <dbReference type="ChEBI" id="CHEBI:57783"/>
    </ligand>
</feature>
<feature type="binding site" evidence="8">
    <location>
        <position position="15"/>
    </location>
    <ligand>
        <name>NADPH</name>
        <dbReference type="ChEBI" id="CHEBI:57783"/>
    </ligand>
</feature>
<feature type="domain" description="Glycerol-3-phosphate dehydrogenase NAD-dependent C-terminal" evidence="12">
    <location>
        <begin position="180"/>
        <end position="319"/>
    </location>
</feature>
<comment type="function">
    <text evidence="8">Catalyzes the reduction of the glycolytic intermediate dihydroxyacetone phosphate (DHAP) to sn-glycerol 3-phosphate (G3P), the key precursor for phospholipid synthesis.</text>
</comment>
<feature type="binding site" evidence="8">
    <location>
        <position position="140"/>
    </location>
    <ligand>
        <name>NADPH</name>
        <dbReference type="ChEBI" id="CHEBI:57783"/>
    </ligand>
</feature>
<feature type="binding site" evidence="8">
    <location>
        <position position="51"/>
    </location>
    <ligand>
        <name>NADPH</name>
        <dbReference type="ChEBI" id="CHEBI:57783"/>
    </ligand>
</feature>
<dbReference type="InterPro" id="IPR006109">
    <property type="entry name" value="G3P_DH_NAD-dep_C"/>
</dbReference>
<dbReference type="Pfam" id="PF01210">
    <property type="entry name" value="NAD_Gly3P_dh_N"/>
    <property type="match status" value="1"/>
</dbReference>
<keyword evidence="8" id="KW-0963">Cytoplasm</keyword>
<keyword evidence="4 8" id="KW-0520">NAD</keyword>
<keyword evidence="5 8" id="KW-0443">Lipid metabolism</keyword>
<dbReference type="Proteomes" id="UP000305109">
    <property type="component" value="Unassembled WGS sequence"/>
</dbReference>
<reference evidence="13 14" key="1">
    <citation type="submission" date="2019-04" db="EMBL/GenBank/DDBJ databases">
        <title>Rhodococcus oryzae sp. nov., a novel actinomycete isolated from rhizosphere soil of rice (Oryza sativa L.).</title>
        <authorList>
            <person name="Li C."/>
        </authorList>
    </citation>
    <scope>NUCLEOTIDE SEQUENCE [LARGE SCALE GENOMIC DNA]</scope>
    <source>
        <strain evidence="13 14">NEAU-CX67</strain>
    </source>
</reference>
<comment type="caution">
    <text evidence="8">Lacks conserved residue(s) required for the propagation of feature annotation.</text>
</comment>
<comment type="pathway">
    <text evidence="8">Membrane lipid metabolism; glycerophospholipid metabolism.</text>
</comment>
<protein>
    <recommendedName>
        <fullName evidence="8">Glycerol-3-phosphate dehydrogenase [NAD(P)+]</fullName>
        <ecNumber evidence="8">1.1.1.94</ecNumber>
    </recommendedName>
    <alternativeName>
        <fullName evidence="8">NAD(P)(+)-dependent glycerol-3-phosphate dehydrogenase</fullName>
    </alternativeName>
    <alternativeName>
        <fullName evidence="8">NAD(P)H-dependent dihydroxyacetone-phosphate reductase</fullName>
    </alternativeName>
</protein>
<gene>
    <name evidence="8" type="primary">gpsA</name>
    <name evidence="13" type="ORF">FCG67_05040</name>
</gene>
<dbReference type="InterPro" id="IPR013328">
    <property type="entry name" value="6PGD_dom2"/>
</dbReference>
<dbReference type="NCBIfam" id="NF009098">
    <property type="entry name" value="PRK12439.1"/>
    <property type="match status" value="1"/>
</dbReference>
<dbReference type="InterPro" id="IPR006168">
    <property type="entry name" value="G3P_DH_NAD-dep"/>
</dbReference>
<evidence type="ECO:0000256" key="7">
    <source>
        <dbReference type="ARBA" id="ARBA00023264"/>
    </source>
</evidence>
<evidence type="ECO:0000259" key="11">
    <source>
        <dbReference type="Pfam" id="PF01210"/>
    </source>
</evidence>
<evidence type="ECO:0000256" key="4">
    <source>
        <dbReference type="ARBA" id="ARBA00023027"/>
    </source>
</evidence>
<dbReference type="InterPro" id="IPR036291">
    <property type="entry name" value="NAD(P)-bd_dom_sf"/>
</dbReference>
<evidence type="ECO:0000256" key="2">
    <source>
        <dbReference type="ARBA" id="ARBA00022516"/>
    </source>
</evidence>
<feature type="binding site" evidence="8">
    <location>
        <position position="108"/>
    </location>
    <ligand>
        <name>sn-glycerol 3-phosphate</name>
        <dbReference type="ChEBI" id="CHEBI:57597"/>
    </ligand>
</feature>
<feature type="binding site" evidence="8">
    <location>
        <position position="255"/>
    </location>
    <ligand>
        <name>NADPH</name>
        <dbReference type="ChEBI" id="CHEBI:57783"/>
    </ligand>
</feature>
<feature type="binding site" evidence="8">
    <location>
        <position position="244"/>
    </location>
    <ligand>
        <name>sn-glycerol 3-phosphate</name>
        <dbReference type="ChEBI" id="CHEBI:57597"/>
    </ligand>
</feature>
<dbReference type="PRINTS" id="PR00077">
    <property type="entry name" value="GPDHDRGNASE"/>
</dbReference>
<feature type="binding site" evidence="8">
    <location>
        <position position="279"/>
    </location>
    <ligand>
        <name>NADPH</name>
        <dbReference type="ChEBI" id="CHEBI:57783"/>
    </ligand>
</feature>
<dbReference type="RefSeq" id="WP_136907685.1">
    <property type="nucleotide sequence ID" value="NZ_JBITGO010000003.1"/>
</dbReference>
<comment type="catalytic activity">
    <reaction evidence="8">
        <text>sn-glycerol 3-phosphate + NAD(+) = dihydroxyacetone phosphate + NADH + H(+)</text>
        <dbReference type="Rhea" id="RHEA:11092"/>
        <dbReference type="ChEBI" id="CHEBI:15378"/>
        <dbReference type="ChEBI" id="CHEBI:57540"/>
        <dbReference type="ChEBI" id="CHEBI:57597"/>
        <dbReference type="ChEBI" id="CHEBI:57642"/>
        <dbReference type="ChEBI" id="CHEBI:57945"/>
        <dbReference type="EC" id="1.1.1.94"/>
    </reaction>
</comment>
<evidence type="ECO:0000256" key="1">
    <source>
        <dbReference type="ARBA" id="ARBA00011009"/>
    </source>
</evidence>
<dbReference type="InterPro" id="IPR008927">
    <property type="entry name" value="6-PGluconate_DH-like_C_sf"/>
</dbReference>
<dbReference type="PANTHER" id="PTHR11728">
    <property type="entry name" value="GLYCEROL-3-PHOSPHATE DEHYDROGENASE"/>
    <property type="match status" value="1"/>
</dbReference>
<keyword evidence="6 8" id="KW-0594">Phospholipid biosynthesis</keyword>